<feature type="transmembrane region" description="Helical" evidence="8">
    <location>
        <begin position="28"/>
        <end position="47"/>
    </location>
</feature>
<dbReference type="EMBL" id="CAJHNJ030000546">
    <property type="protein sequence ID" value="CAG9138288.1"/>
    <property type="molecule type" value="Genomic_DNA"/>
</dbReference>
<evidence type="ECO:0000256" key="7">
    <source>
        <dbReference type="ARBA" id="ARBA00023136"/>
    </source>
</evidence>
<dbReference type="AlphaFoldDB" id="A0A8S4GHB7"/>
<keyword evidence="4 8" id="KW-0812">Transmembrane</keyword>
<dbReference type="PANTHER" id="PTHR11629">
    <property type="entry name" value="VACUOLAR PROTON ATPASES"/>
    <property type="match status" value="1"/>
</dbReference>
<sequence length="256" mass="28131">MMLFKTDANPRPVCDPNMYAGQVGLQKFFVILALMCVPVMLFGKPYFIMQEQKKRALQGHQPIDGAAENGAAGGAVVPAASHHDEDITEVFIHQAIHTIEYVLGSISHTASYLRLWALSLAHAQLAEVAWNMLLREGLQHQGFQGGIVLWAVFAAGPPSPCPSSCSWRASPPSCTRCGCTGWSSKASSTLVKGTSSSHSPLKSSWTRPVKRWSKAHMLCPLPLSSIYNLLRDLLRTRQLLLFNISIALLQDARYVF</sequence>
<evidence type="ECO:0000313" key="10">
    <source>
        <dbReference type="Proteomes" id="UP000653454"/>
    </source>
</evidence>
<dbReference type="GO" id="GO:0033179">
    <property type="term" value="C:proton-transporting V-type ATPase, V0 domain"/>
    <property type="evidence" value="ECO:0007669"/>
    <property type="project" value="InterPro"/>
</dbReference>
<organism evidence="9 10">
    <name type="scientific">Plutella xylostella</name>
    <name type="common">Diamondback moth</name>
    <name type="synonym">Plutella maculipennis</name>
    <dbReference type="NCBI Taxonomy" id="51655"/>
    <lineage>
        <taxon>Eukaryota</taxon>
        <taxon>Metazoa</taxon>
        <taxon>Ecdysozoa</taxon>
        <taxon>Arthropoda</taxon>
        <taxon>Hexapoda</taxon>
        <taxon>Insecta</taxon>
        <taxon>Pterygota</taxon>
        <taxon>Neoptera</taxon>
        <taxon>Endopterygota</taxon>
        <taxon>Lepidoptera</taxon>
        <taxon>Glossata</taxon>
        <taxon>Ditrysia</taxon>
        <taxon>Yponomeutoidea</taxon>
        <taxon>Plutellidae</taxon>
        <taxon>Plutella</taxon>
    </lineage>
</organism>
<evidence type="ECO:0000256" key="6">
    <source>
        <dbReference type="ARBA" id="ARBA00023065"/>
    </source>
</evidence>
<name>A0A8S4GHB7_PLUXY</name>
<comment type="subcellular location">
    <subcellularLocation>
        <location evidence="1">Membrane</location>
        <topology evidence="1">Multi-pass membrane protein</topology>
    </subcellularLocation>
</comment>
<accession>A0A8S4GHB7</accession>
<dbReference type="PANTHER" id="PTHR11629:SF63">
    <property type="entry name" value="V-TYPE PROTON ATPASE SUBUNIT A"/>
    <property type="match status" value="1"/>
</dbReference>
<dbReference type="GO" id="GO:0005886">
    <property type="term" value="C:plasma membrane"/>
    <property type="evidence" value="ECO:0007669"/>
    <property type="project" value="TreeGrafter"/>
</dbReference>
<comment type="caution">
    <text evidence="9">The sequence shown here is derived from an EMBL/GenBank/DDBJ whole genome shotgun (WGS) entry which is preliminary data.</text>
</comment>
<dbReference type="GO" id="GO:0046961">
    <property type="term" value="F:proton-transporting ATPase activity, rotational mechanism"/>
    <property type="evidence" value="ECO:0007669"/>
    <property type="project" value="InterPro"/>
</dbReference>
<proteinExistence type="inferred from homology"/>
<keyword evidence="7 8" id="KW-0472">Membrane</keyword>
<protein>
    <recommendedName>
        <fullName evidence="8">V-type proton ATPase subunit a</fullName>
    </recommendedName>
</protein>
<keyword evidence="10" id="KW-1185">Reference proteome</keyword>
<keyword evidence="3 8" id="KW-0813">Transport</keyword>
<evidence type="ECO:0000313" key="9">
    <source>
        <dbReference type="EMBL" id="CAG9138288.1"/>
    </source>
</evidence>
<dbReference type="Pfam" id="PF01496">
    <property type="entry name" value="V_ATPase_I"/>
    <property type="match status" value="1"/>
</dbReference>
<keyword evidence="5 8" id="KW-1133">Transmembrane helix</keyword>
<evidence type="ECO:0000256" key="5">
    <source>
        <dbReference type="ARBA" id="ARBA00022989"/>
    </source>
</evidence>
<evidence type="ECO:0000256" key="4">
    <source>
        <dbReference type="ARBA" id="ARBA00022692"/>
    </source>
</evidence>
<dbReference type="GO" id="GO:0016471">
    <property type="term" value="C:vacuolar proton-transporting V-type ATPase complex"/>
    <property type="evidence" value="ECO:0007669"/>
    <property type="project" value="TreeGrafter"/>
</dbReference>
<dbReference type="Proteomes" id="UP000653454">
    <property type="component" value="Unassembled WGS sequence"/>
</dbReference>
<evidence type="ECO:0000256" key="3">
    <source>
        <dbReference type="ARBA" id="ARBA00022448"/>
    </source>
</evidence>
<keyword evidence="8" id="KW-0375">Hydrogen ion transport</keyword>
<evidence type="ECO:0000256" key="8">
    <source>
        <dbReference type="RuleBase" id="RU361189"/>
    </source>
</evidence>
<dbReference type="GO" id="GO:0007035">
    <property type="term" value="P:vacuolar acidification"/>
    <property type="evidence" value="ECO:0007669"/>
    <property type="project" value="TreeGrafter"/>
</dbReference>
<comment type="similarity">
    <text evidence="2 8">Belongs to the V-ATPase 116 kDa subunit family.</text>
</comment>
<dbReference type="GO" id="GO:0051117">
    <property type="term" value="F:ATPase binding"/>
    <property type="evidence" value="ECO:0007669"/>
    <property type="project" value="TreeGrafter"/>
</dbReference>
<reference evidence="9" key="1">
    <citation type="submission" date="2020-11" db="EMBL/GenBank/DDBJ databases">
        <authorList>
            <person name="Whiteford S."/>
        </authorList>
    </citation>
    <scope>NUCLEOTIDE SEQUENCE</scope>
</reference>
<comment type="function">
    <text evidence="8">Essential component of the vacuolar proton pump (V-ATPase), a multimeric enzyme that catalyzes the translocation of protons across the membranes. Required for assembly and activity of the V-ATPase.</text>
</comment>
<comment type="caution">
    <text evidence="8">Lacks conserved residue(s) required for the propagation of feature annotation.</text>
</comment>
<evidence type="ECO:0000256" key="1">
    <source>
        <dbReference type="ARBA" id="ARBA00004141"/>
    </source>
</evidence>
<keyword evidence="6 8" id="KW-0406">Ion transport</keyword>
<evidence type="ECO:0000256" key="2">
    <source>
        <dbReference type="ARBA" id="ARBA00009904"/>
    </source>
</evidence>
<gene>
    <name evidence="9" type="ORF">PLXY2_LOCUS16540</name>
</gene>
<dbReference type="InterPro" id="IPR002490">
    <property type="entry name" value="V-ATPase_116kDa_su"/>
</dbReference>